<feature type="region of interest" description="Disordered" evidence="3">
    <location>
        <begin position="50"/>
        <end position="77"/>
    </location>
</feature>
<dbReference type="EMBL" id="AUPC02000150">
    <property type="protein sequence ID" value="POG68615.1"/>
    <property type="molecule type" value="Genomic_DNA"/>
</dbReference>
<feature type="compositionally biased region" description="Basic and acidic residues" evidence="3">
    <location>
        <begin position="481"/>
        <end position="490"/>
    </location>
</feature>
<dbReference type="InterPro" id="IPR003954">
    <property type="entry name" value="RRM_euk-type"/>
</dbReference>
<dbReference type="PANTHER" id="PTHR12620">
    <property type="entry name" value="U2 SNRNP AUXILIARY FACTOR, SMALL SUBUNIT"/>
    <property type="match status" value="1"/>
</dbReference>
<dbReference type="PRINTS" id="PR01848">
    <property type="entry name" value="U2AUXFACTOR"/>
</dbReference>
<dbReference type="SUPFAM" id="SSF54928">
    <property type="entry name" value="RNA-binding domain, RBD"/>
    <property type="match status" value="1"/>
</dbReference>
<dbReference type="SMART" id="SM00361">
    <property type="entry name" value="RRM_1"/>
    <property type="match status" value="1"/>
</dbReference>
<evidence type="ECO:0000256" key="2">
    <source>
        <dbReference type="PROSITE-ProRule" id="PRU00723"/>
    </source>
</evidence>
<accession>A0A2H5S7I9</accession>
<dbReference type="SMART" id="SM00360">
    <property type="entry name" value="RRM"/>
    <property type="match status" value="1"/>
</dbReference>
<dbReference type="PROSITE" id="PS50102">
    <property type="entry name" value="RRM"/>
    <property type="match status" value="1"/>
</dbReference>
<dbReference type="STRING" id="747089.A0A2H5S7I9"/>
<comment type="caution">
    <text evidence="4">The sequence shown here is derived from an EMBL/GenBank/DDBJ whole genome shotgun (WGS) entry which is preliminary data.</text>
</comment>
<dbReference type="InterPro" id="IPR012677">
    <property type="entry name" value="Nucleotide-bd_a/b_plait_sf"/>
</dbReference>
<dbReference type="PROSITE" id="PS50103">
    <property type="entry name" value="ZF_C3H1"/>
    <property type="match status" value="2"/>
</dbReference>
<feature type="compositionally biased region" description="Basic and acidic residues" evidence="3">
    <location>
        <begin position="500"/>
        <end position="536"/>
    </location>
</feature>
<keyword evidence="5" id="KW-1185">Reference proteome</keyword>
<dbReference type="Pfam" id="PF00076">
    <property type="entry name" value="RRM_1"/>
    <property type="match status" value="1"/>
</dbReference>
<dbReference type="VEuPathDB" id="FungiDB:RhiirFUN_018153"/>
<dbReference type="SMART" id="SM00356">
    <property type="entry name" value="ZnF_C3H1"/>
    <property type="match status" value="2"/>
</dbReference>
<dbReference type="Gene3D" id="3.30.70.330">
    <property type="match status" value="1"/>
</dbReference>
<feature type="region of interest" description="Disordered" evidence="3">
    <location>
        <begin position="463"/>
        <end position="568"/>
    </location>
</feature>
<feature type="compositionally biased region" description="Acidic residues" evidence="3">
    <location>
        <begin position="66"/>
        <end position="77"/>
    </location>
</feature>
<dbReference type="Pfam" id="PF00642">
    <property type="entry name" value="zf-CCCH"/>
    <property type="match status" value="2"/>
</dbReference>
<feature type="compositionally biased region" description="Basic residues" evidence="3">
    <location>
        <begin position="465"/>
        <end position="480"/>
    </location>
</feature>
<dbReference type="GO" id="GO:0003723">
    <property type="term" value="F:RNA binding"/>
    <property type="evidence" value="ECO:0007669"/>
    <property type="project" value="UniProtKB-UniRule"/>
</dbReference>
<organism evidence="4 5">
    <name type="scientific">Rhizophagus irregularis (strain DAOM 181602 / DAOM 197198 / MUCL 43194)</name>
    <name type="common">Arbuscular mycorrhizal fungus</name>
    <name type="synonym">Glomus intraradices</name>
    <dbReference type="NCBI Taxonomy" id="747089"/>
    <lineage>
        <taxon>Eukaryota</taxon>
        <taxon>Fungi</taxon>
        <taxon>Fungi incertae sedis</taxon>
        <taxon>Mucoromycota</taxon>
        <taxon>Glomeromycotina</taxon>
        <taxon>Glomeromycetes</taxon>
        <taxon>Glomerales</taxon>
        <taxon>Glomeraceae</taxon>
        <taxon>Rhizophagus</taxon>
    </lineage>
</organism>
<feature type="compositionally biased region" description="Polar residues" evidence="3">
    <location>
        <begin position="543"/>
        <end position="559"/>
    </location>
</feature>
<dbReference type="InterPro" id="IPR009145">
    <property type="entry name" value="U2AF_small"/>
</dbReference>
<keyword evidence="2" id="KW-0479">Metal-binding</keyword>
<dbReference type="GO" id="GO:0089701">
    <property type="term" value="C:U2AF complex"/>
    <property type="evidence" value="ECO:0007669"/>
    <property type="project" value="InterPro"/>
</dbReference>
<evidence type="ECO:0000313" key="5">
    <source>
        <dbReference type="Proteomes" id="UP000018888"/>
    </source>
</evidence>
<proteinExistence type="predicted"/>
<keyword evidence="2" id="KW-0862">Zinc</keyword>
<feature type="compositionally biased region" description="Polar residues" evidence="3">
    <location>
        <begin position="385"/>
        <end position="394"/>
    </location>
</feature>
<keyword evidence="2" id="KW-0863">Zinc-finger</keyword>
<feature type="region of interest" description="Disordered" evidence="3">
    <location>
        <begin position="385"/>
        <end position="450"/>
    </location>
</feature>
<evidence type="ECO:0000256" key="3">
    <source>
        <dbReference type="SAM" id="MobiDB-lite"/>
    </source>
</evidence>
<keyword evidence="1" id="KW-0694">RNA-binding</keyword>
<dbReference type="InterPro" id="IPR000571">
    <property type="entry name" value="Znf_CCCH"/>
</dbReference>
<reference evidence="4 5" key="1">
    <citation type="journal article" date="2013" name="Proc. Natl. Acad. Sci. U.S.A.">
        <title>Genome of an arbuscular mycorrhizal fungus provides insight into the oldest plant symbiosis.</title>
        <authorList>
            <person name="Tisserant E."/>
            <person name="Malbreil M."/>
            <person name="Kuo A."/>
            <person name="Kohler A."/>
            <person name="Symeonidi A."/>
            <person name="Balestrini R."/>
            <person name="Charron P."/>
            <person name="Duensing N."/>
            <person name="Frei Dit Frey N."/>
            <person name="Gianinazzi-Pearson V."/>
            <person name="Gilbert L.B."/>
            <person name="Handa Y."/>
            <person name="Herr J.R."/>
            <person name="Hijri M."/>
            <person name="Koul R."/>
            <person name="Kawaguchi M."/>
            <person name="Krajinski F."/>
            <person name="Lammers P.J."/>
            <person name="Masclaux F.G."/>
            <person name="Murat C."/>
            <person name="Morin E."/>
            <person name="Ndikumana S."/>
            <person name="Pagni M."/>
            <person name="Petitpierre D."/>
            <person name="Requena N."/>
            <person name="Rosikiewicz P."/>
            <person name="Riley R."/>
            <person name="Saito K."/>
            <person name="San Clemente H."/>
            <person name="Shapiro H."/>
            <person name="van Tuinen D."/>
            <person name="Becard G."/>
            <person name="Bonfante P."/>
            <person name="Paszkowski U."/>
            <person name="Shachar-Hill Y.Y."/>
            <person name="Tuskan G.A."/>
            <person name="Young P.W."/>
            <person name="Sanders I.R."/>
            <person name="Henrissat B."/>
            <person name="Rensing S.A."/>
            <person name="Grigoriev I.V."/>
            <person name="Corradi N."/>
            <person name="Roux C."/>
            <person name="Martin F."/>
        </authorList>
    </citation>
    <scope>NUCLEOTIDE SEQUENCE [LARGE SCALE GENOMIC DNA]</scope>
    <source>
        <strain evidence="4 5">DAOM 197198</strain>
    </source>
</reference>
<dbReference type="Proteomes" id="UP000018888">
    <property type="component" value="Unassembled WGS sequence"/>
</dbReference>
<protein>
    <submittedName>
        <fullName evidence="4">Uncharacterized protein</fullName>
    </submittedName>
</protein>
<dbReference type="InterPro" id="IPR000504">
    <property type="entry name" value="RRM_dom"/>
</dbReference>
<name>A0A2H5S7I9_RHIID</name>
<evidence type="ECO:0000256" key="1">
    <source>
        <dbReference type="PROSITE-ProRule" id="PRU00176"/>
    </source>
</evidence>
<dbReference type="InterPro" id="IPR035979">
    <property type="entry name" value="RBD_domain_sf"/>
</dbReference>
<sequence length="568" mass="67364">MEIDKNCTNTASVETSDQYINVNNKTDQKENNAAIRLPRKEFRKLMKKQRKKNARIEAAKAKQQGQEEEEETPEEVMETIKAEEKKRNAERILWEVRERQINQANAEKKKKQEENERMKKIIQENWEKTIKNIKIPKSINEVTINNKNLTNQQTELGTSAISPSVTSVQEDSSEKTDYGTEKDQVNCPFYLKTGACRYGDSCGRHHQYPEKSVTILVKNMYEGMPVQLADEDNDDNLEYDEVEAERHYFEFFEDVHTEFRQYGTIVQFKVCNNFQLHLRGNVYVQYSNEDEAKRAIENIRGRWYAGKQLLCEYCPVTKWKPAICGYYQRNQCPKGIQCNFLHVYKNPGGLYSDADRDFEDKRSDFIMAIENSSNITVSTAVNKSFPESTVNSTESSKRSRSSSSDRSDSHHSIVKRNSKNSRRKNRSKSRSRSHSRSPPLRSNDKYRYRHNYKRDNRYHNERDEHHHHHHHHHRSRHHKKSDRDLDESRSHWNRHRGHWDRKPDYYDMNVDKKNKKDRNENDRKIQRRDSKRDNRKNSRTNKNENQSSDDSIVSSTYNIRENGKISDE</sequence>
<evidence type="ECO:0000313" key="4">
    <source>
        <dbReference type="EMBL" id="POG68615.1"/>
    </source>
</evidence>
<dbReference type="AlphaFoldDB" id="A0A2H5S7I9"/>
<gene>
    <name evidence="4" type="ORF">GLOIN_2v1635390</name>
</gene>
<dbReference type="GO" id="GO:0000398">
    <property type="term" value="P:mRNA splicing, via spliceosome"/>
    <property type="evidence" value="ECO:0007669"/>
    <property type="project" value="InterPro"/>
</dbReference>
<dbReference type="GO" id="GO:0008270">
    <property type="term" value="F:zinc ion binding"/>
    <property type="evidence" value="ECO:0007669"/>
    <property type="project" value="UniProtKB-KW"/>
</dbReference>
<feature type="zinc finger region" description="C3H1-type" evidence="2">
    <location>
        <begin position="318"/>
        <end position="345"/>
    </location>
</feature>
<feature type="compositionally biased region" description="Basic residues" evidence="3">
    <location>
        <begin position="412"/>
        <end position="435"/>
    </location>
</feature>
<feature type="zinc finger region" description="C3H1-type" evidence="2">
    <location>
        <begin position="181"/>
        <end position="209"/>
    </location>
</feature>
<reference evidence="4 5" key="2">
    <citation type="journal article" date="2018" name="New Phytol.">
        <title>High intraspecific genome diversity in the model arbuscular mycorrhizal symbiont Rhizophagus irregularis.</title>
        <authorList>
            <person name="Chen E.C.H."/>
            <person name="Morin E."/>
            <person name="Beaudet D."/>
            <person name="Noel J."/>
            <person name="Yildirir G."/>
            <person name="Ndikumana S."/>
            <person name="Charron P."/>
            <person name="St-Onge C."/>
            <person name="Giorgi J."/>
            <person name="Kruger M."/>
            <person name="Marton T."/>
            <person name="Ropars J."/>
            <person name="Grigoriev I.V."/>
            <person name="Hainaut M."/>
            <person name="Henrissat B."/>
            <person name="Roux C."/>
            <person name="Martin F."/>
            <person name="Corradi N."/>
        </authorList>
    </citation>
    <scope>NUCLEOTIDE SEQUENCE [LARGE SCALE GENOMIC DNA]</scope>
    <source>
        <strain evidence="4 5">DAOM 197198</strain>
    </source>
</reference>